<feature type="region of interest" description="Disordered" evidence="1">
    <location>
        <begin position="1"/>
        <end position="44"/>
    </location>
</feature>
<evidence type="ECO:0000259" key="2">
    <source>
        <dbReference type="Pfam" id="PF15391"/>
    </source>
</evidence>
<feature type="compositionally biased region" description="Polar residues" evidence="1">
    <location>
        <begin position="128"/>
        <end position="138"/>
    </location>
</feature>
<evidence type="ECO:0000256" key="1">
    <source>
        <dbReference type="SAM" id="MobiDB-lite"/>
    </source>
</evidence>
<dbReference type="Proteomes" id="UP001591681">
    <property type="component" value="Unassembled WGS sequence"/>
</dbReference>
<organism evidence="3 4">
    <name type="scientific">Coilia grayii</name>
    <name type="common">Gray's grenadier anchovy</name>
    <dbReference type="NCBI Taxonomy" id="363190"/>
    <lineage>
        <taxon>Eukaryota</taxon>
        <taxon>Metazoa</taxon>
        <taxon>Chordata</taxon>
        <taxon>Craniata</taxon>
        <taxon>Vertebrata</taxon>
        <taxon>Euteleostomi</taxon>
        <taxon>Actinopterygii</taxon>
        <taxon>Neopterygii</taxon>
        <taxon>Teleostei</taxon>
        <taxon>Clupei</taxon>
        <taxon>Clupeiformes</taxon>
        <taxon>Clupeoidei</taxon>
        <taxon>Engraulidae</taxon>
        <taxon>Coilinae</taxon>
        <taxon>Coilia</taxon>
    </lineage>
</organism>
<sequence length="634" mass="70480">MWKRGASRSSALDKAMAQLAAKRAASVAGGSQTNDNAPLQANSSLNRMLPARQIHFQDLSDISSEDVYSEHNEDSVVPPSKIMEDDEPSNRSVLGGGCRFLKKPTNIGHRQSSAPAGSQGLSMEESAGTPQRRSQSAALSRLAQLEERFRHRKEVGQAQTTSHGPPSPPEAPLSAHSSSDLSMKGARFLKKREISSVPETAAKSPPTRIDRKGLDLDSDEEDMKMLLDGALSSSAESPKPTEKSFKKSPEKKSPFRRRIPLPPSSEVASPVHSLRSASVVYSPSPSPPHIQSSSRRSPKGRILRPSRSSASVNNDIKSLEELFTDNDDTLSERSAVSDVFKLNVLTLDDLVPAEPLGLHASSKEKIHLEAVEDTSERSLDDIFPEEKRSAAAEAAVEYESDFESDIQSEATYQSVSEIPENLTDDDQEPEPAGNEDSERHHLHSLSHRDTDTLSDRSVASRSETDSRKTFESYNSRTKDSSSRSYSSYSRSDTLTPTNKPHRKNVKEAAVQTEEKRKALNWQSEMDILASTYMDPTPVIHYKVSEDALEALTSQKPVEAAFNDMLKQQLALTRHFIESSRHLYSSLVQSLEPPDYKYTTLEDTIKYIQKHRPPTLTMEEALEEVHREMREYHYL</sequence>
<dbReference type="PANTHER" id="PTHR22409">
    <property type="entry name" value="CHROMOSOME 19 OPEN READING FRAME 44"/>
    <property type="match status" value="1"/>
</dbReference>
<feature type="compositionally biased region" description="Acidic residues" evidence="1">
    <location>
        <begin position="422"/>
        <end position="435"/>
    </location>
</feature>
<feature type="compositionally biased region" description="Low complexity" evidence="1">
    <location>
        <begin position="278"/>
        <end position="295"/>
    </location>
</feature>
<dbReference type="EMBL" id="JBHFQA010000012">
    <property type="protein sequence ID" value="KAL2089823.1"/>
    <property type="molecule type" value="Genomic_DNA"/>
</dbReference>
<keyword evidence="4" id="KW-1185">Reference proteome</keyword>
<accession>A0ABD1JSQ8</accession>
<feature type="compositionally biased region" description="Polar residues" evidence="1">
    <location>
        <begin position="306"/>
        <end position="315"/>
    </location>
</feature>
<feature type="domain" description="DUF4614" evidence="2">
    <location>
        <begin position="447"/>
        <end position="612"/>
    </location>
</feature>
<comment type="caution">
    <text evidence="3">The sequence shown here is derived from an EMBL/GenBank/DDBJ whole genome shotgun (WGS) entry which is preliminary data.</text>
</comment>
<dbReference type="InterPro" id="IPR040120">
    <property type="entry name" value="C19orf44-like"/>
</dbReference>
<feature type="region of interest" description="Disordered" evidence="1">
    <location>
        <begin position="63"/>
        <end position="315"/>
    </location>
</feature>
<dbReference type="AlphaFoldDB" id="A0ABD1JSQ8"/>
<name>A0ABD1JSQ8_9TELE</name>
<dbReference type="PANTHER" id="PTHR22409:SF2">
    <property type="entry name" value="CHROMOSOME 19 OPEN READING FRAME 44"/>
    <property type="match status" value="1"/>
</dbReference>
<feature type="compositionally biased region" description="Polar residues" evidence="1">
    <location>
        <begin position="29"/>
        <end position="44"/>
    </location>
</feature>
<dbReference type="InterPro" id="IPR027884">
    <property type="entry name" value="DUF4614"/>
</dbReference>
<proteinExistence type="predicted"/>
<feature type="compositionally biased region" description="Acidic residues" evidence="1">
    <location>
        <begin position="396"/>
        <end position="406"/>
    </location>
</feature>
<gene>
    <name evidence="3" type="ORF">ACEWY4_014511</name>
</gene>
<feature type="compositionally biased region" description="Polar residues" evidence="1">
    <location>
        <begin position="407"/>
        <end position="416"/>
    </location>
</feature>
<evidence type="ECO:0000313" key="3">
    <source>
        <dbReference type="EMBL" id="KAL2089823.1"/>
    </source>
</evidence>
<feature type="compositionally biased region" description="Low complexity" evidence="1">
    <location>
        <begin position="15"/>
        <end position="25"/>
    </location>
</feature>
<dbReference type="Pfam" id="PF15391">
    <property type="entry name" value="DUF4614"/>
    <property type="match status" value="1"/>
</dbReference>
<protein>
    <recommendedName>
        <fullName evidence="2">DUF4614 domain-containing protein</fullName>
    </recommendedName>
</protein>
<feature type="region of interest" description="Disordered" evidence="1">
    <location>
        <begin position="394"/>
        <end position="511"/>
    </location>
</feature>
<evidence type="ECO:0000313" key="4">
    <source>
        <dbReference type="Proteomes" id="UP001591681"/>
    </source>
</evidence>
<feature type="compositionally biased region" description="Basic and acidic residues" evidence="1">
    <location>
        <begin position="239"/>
        <end position="253"/>
    </location>
</feature>
<reference evidence="3 4" key="1">
    <citation type="submission" date="2024-09" db="EMBL/GenBank/DDBJ databases">
        <title>A chromosome-level genome assembly of Gray's grenadier anchovy, Coilia grayii.</title>
        <authorList>
            <person name="Fu Z."/>
        </authorList>
    </citation>
    <scope>NUCLEOTIDE SEQUENCE [LARGE SCALE GENOMIC DNA]</scope>
    <source>
        <strain evidence="3">G4</strain>
        <tissue evidence="3">Muscle</tissue>
    </source>
</reference>
<feature type="compositionally biased region" description="Low complexity" evidence="1">
    <location>
        <begin position="482"/>
        <end position="491"/>
    </location>
</feature>
<feature type="compositionally biased region" description="Polar residues" evidence="1">
    <location>
        <begin position="108"/>
        <end position="121"/>
    </location>
</feature>
<feature type="compositionally biased region" description="Basic and acidic residues" evidence="1">
    <location>
        <begin position="462"/>
        <end position="481"/>
    </location>
</feature>